<evidence type="ECO:0000256" key="2">
    <source>
        <dbReference type="ARBA" id="ARBA00022840"/>
    </source>
</evidence>
<dbReference type="EMBL" id="BAAANN010000072">
    <property type="protein sequence ID" value="GAA1993545.1"/>
    <property type="molecule type" value="Genomic_DNA"/>
</dbReference>
<dbReference type="Pfam" id="PF01580">
    <property type="entry name" value="FtsK_SpoIIIE"/>
    <property type="match status" value="1"/>
</dbReference>
<evidence type="ECO:0000256" key="1">
    <source>
        <dbReference type="ARBA" id="ARBA00022741"/>
    </source>
</evidence>
<dbReference type="Proteomes" id="UP001501116">
    <property type="component" value="Unassembled WGS sequence"/>
</dbReference>
<evidence type="ECO:0000313" key="5">
    <source>
        <dbReference type="EMBL" id="GAA1993545.1"/>
    </source>
</evidence>
<dbReference type="Gene3D" id="3.40.50.300">
    <property type="entry name" value="P-loop containing nucleotide triphosphate hydrolases"/>
    <property type="match status" value="1"/>
</dbReference>
<dbReference type="InterPro" id="IPR002543">
    <property type="entry name" value="FtsK_dom"/>
</dbReference>
<name>A0ABP5EBK0_9PSEU</name>
<gene>
    <name evidence="5" type="ORF">GCM10009754_86070</name>
</gene>
<sequence length="453" mass="49891">MGTSTRRKGVEVRALLWAGRHPGVLATPAAVTAAGIQCGWTSTGVAVGSAVAGVAGWYRAHPASYDRFAGPVLRAWSRRWRVYVGPRWHRALRACELSKTDRKTGVELFPRIMKVRSYSPTIDTLHVRIVAGQHARQFETKLLELAEALRVERIAVERIKPGVIGLVLERREPFTEVIPAPDLPYESGSVDVNDLYIGETEYGEEWRIPIKGKHIFIAGATGAGKNSVPMSLLRGLAPLIRDGLVRLWVCDPKQFEFSLLRDICHRYADTESSCAELITDYVADMQATQRAFASGQHRRLTVSRETPLNLLILDELGALLAYGDPMVARELRRQLALVGSQGRATGHSMIGLVQEPTKDTVAIRDLFTLRICLRLTAAAHVDGVLGENARLRGALADEIPDIPETAGIGYVVRQRSRVPLRVRAAYVDDSEVAELVAFVTTGWSQPNQQQAVA</sequence>
<keyword evidence="1 3" id="KW-0547">Nucleotide-binding</keyword>
<organism evidence="5 6">
    <name type="scientific">Amycolatopsis minnesotensis</name>
    <dbReference type="NCBI Taxonomy" id="337894"/>
    <lineage>
        <taxon>Bacteria</taxon>
        <taxon>Bacillati</taxon>
        <taxon>Actinomycetota</taxon>
        <taxon>Actinomycetes</taxon>
        <taxon>Pseudonocardiales</taxon>
        <taxon>Pseudonocardiaceae</taxon>
        <taxon>Amycolatopsis</taxon>
    </lineage>
</organism>
<dbReference type="PANTHER" id="PTHR22683">
    <property type="entry name" value="SPORULATION PROTEIN RELATED"/>
    <property type="match status" value="1"/>
</dbReference>
<protein>
    <submittedName>
        <fullName evidence="5">FtsK/SpoIIIE domain-containing protein</fullName>
    </submittedName>
</protein>
<keyword evidence="2 3" id="KW-0067">ATP-binding</keyword>
<dbReference type="PROSITE" id="PS50901">
    <property type="entry name" value="FTSK"/>
    <property type="match status" value="1"/>
</dbReference>
<dbReference type="InterPro" id="IPR027417">
    <property type="entry name" value="P-loop_NTPase"/>
</dbReference>
<comment type="caution">
    <text evidence="5">The sequence shown here is derived from an EMBL/GenBank/DDBJ whole genome shotgun (WGS) entry which is preliminary data.</text>
</comment>
<feature type="domain" description="FtsK" evidence="4">
    <location>
        <begin position="192"/>
        <end position="382"/>
    </location>
</feature>
<evidence type="ECO:0000259" key="4">
    <source>
        <dbReference type="PROSITE" id="PS50901"/>
    </source>
</evidence>
<keyword evidence="6" id="KW-1185">Reference proteome</keyword>
<dbReference type="SUPFAM" id="SSF52540">
    <property type="entry name" value="P-loop containing nucleoside triphosphate hydrolases"/>
    <property type="match status" value="1"/>
</dbReference>
<evidence type="ECO:0000313" key="6">
    <source>
        <dbReference type="Proteomes" id="UP001501116"/>
    </source>
</evidence>
<reference evidence="6" key="1">
    <citation type="journal article" date="2019" name="Int. J. Syst. Evol. Microbiol.">
        <title>The Global Catalogue of Microorganisms (GCM) 10K type strain sequencing project: providing services to taxonomists for standard genome sequencing and annotation.</title>
        <authorList>
            <consortium name="The Broad Institute Genomics Platform"/>
            <consortium name="The Broad Institute Genome Sequencing Center for Infectious Disease"/>
            <person name="Wu L."/>
            <person name="Ma J."/>
        </authorList>
    </citation>
    <scope>NUCLEOTIDE SEQUENCE [LARGE SCALE GENOMIC DNA]</scope>
    <source>
        <strain evidence="6">JCM 14545</strain>
    </source>
</reference>
<dbReference type="InterPro" id="IPR050206">
    <property type="entry name" value="FtsK/SpoIIIE/SftA"/>
</dbReference>
<evidence type="ECO:0000256" key="3">
    <source>
        <dbReference type="PROSITE-ProRule" id="PRU00289"/>
    </source>
</evidence>
<proteinExistence type="predicted"/>
<feature type="binding site" evidence="3">
    <location>
        <begin position="219"/>
        <end position="226"/>
    </location>
    <ligand>
        <name>ATP</name>
        <dbReference type="ChEBI" id="CHEBI:30616"/>
    </ligand>
</feature>
<dbReference type="PANTHER" id="PTHR22683:SF41">
    <property type="entry name" value="DNA TRANSLOCASE FTSK"/>
    <property type="match status" value="1"/>
</dbReference>
<accession>A0ABP5EBK0</accession>